<proteinExistence type="inferred from homology"/>
<evidence type="ECO:0000256" key="2">
    <source>
        <dbReference type="PIRSR" id="PIRSR036514-1"/>
    </source>
</evidence>
<dbReference type="GO" id="GO:0042026">
    <property type="term" value="P:protein refolding"/>
    <property type="evidence" value="ECO:0007669"/>
    <property type="project" value="TreeGrafter"/>
</dbReference>
<dbReference type="InterPro" id="IPR008978">
    <property type="entry name" value="HSP20-like_chaperone"/>
</dbReference>
<feature type="domain" description="SHSP" evidence="5">
    <location>
        <begin position="26"/>
        <end position="135"/>
    </location>
</feature>
<dbReference type="Gene3D" id="2.60.40.790">
    <property type="match status" value="1"/>
</dbReference>
<evidence type="ECO:0000256" key="4">
    <source>
        <dbReference type="RuleBase" id="RU003616"/>
    </source>
</evidence>
<dbReference type="InterPro" id="IPR055269">
    <property type="entry name" value="Alpha-crystallin/HSP_16"/>
</dbReference>
<dbReference type="GO" id="GO:0046872">
    <property type="term" value="F:metal ion binding"/>
    <property type="evidence" value="ECO:0007669"/>
    <property type="project" value="UniProtKB-KW"/>
</dbReference>
<dbReference type="GO" id="GO:0005737">
    <property type="term" value="C:cytoplasm"/>
    <property type="evidence" value="ECO:0007669"/>
    <property type="project" value="TreeGrafter"/>
</dbReference>
<keyword evidence="2" id="KW-0479">Metal-binding</keyword>
<dbReference type="PANTHER" id="PTHR45640:SF29">
    <property type="entry name" value="SHSP DOMAIN-CONTAINING PROTEIN"/>
    <property type="match status" value="1"/>
</dbReference>
<comment type="similarity">
    <text evidence="1 3 4">Belongs to the small heat shock protein (HSP20) family.</text>
</comment>
<evidence type="ECO:0000259" key="5">
    <source>
        <dbReference type="PROSITE" id="PS01031"/>
    </source>
</evidence>
<dbReference type="PANTHER" id="PTHR45640">
    <property type="entry name" value="HEAT SHOCK PROTEIN HSP-12.2-RELATED"/>
    <property type="match status" value="1"/>
</dbReference>
<accession>A0A9P1IWZ3</accession>
<evidence type="ECO:0000256" key="1">
    <source>
        <dbReference type="PIRNR" id="PIRNR036514"/>
    </source>
</evidence>
<feature type="binding site" evidence="2">
    <location>
        <position position="77"/>
    </location>
    <ligand>
        <name>Zn(2+)</name>
        <dbReference type="ChEBI" id="CHEBI:29105"/>
        <label>1</label>
    </ligand>
</feature>
<dbReference type="OrthoDB" id="1431247at2759"/>
<feature type="binding site" evidence="2">
    <location>
        <position position="75"/>
    </location>
    <ligand>
        <name>Zn(2+)</name>
        <dbReference type="ChEBI" id="CHEBI:29105"/>
        <label>1</label>
    </ligand>
</feature>
<evidence type="ECO:0000313" key="6">
    <source>
        <dbReference type="EMBL" id="CAI5452266.1"/>
    </source>
</evidence>
<dbReference type="Proteomes" id="UP001152747">
    <property type="component" value="Unassembled WGS sequence"/>
</dbReference>
<dbReference type="PRINTS" id="PR00299">
    <property type="entry name" value="ACRYSTALLIN"/>
</dbReference>
<dbReference type="CDD" id="cd06526">
    <property type="entry name" value="metazoan_ACD"/>
    <property type="match status" value="1"/>
</dbReference>
<dbReference type="EMBL" id="CANHGI010000005">
    <property type="protein sequence ID" value="CAI5452266.1"/>
    <property type="molecule type" value="Genomic_DNA"/>
</dbReference>
<gene>
    <name evidence="6" type="ORF">CAMP_LOCUS14903</name>
</gene>
<protein>
    <recommendedName>
        <fullName evidence="5">SHSP domain-containing protein</fullName>
    </recommendedName>
</protein>
<dbReference type="InterPro" id="IPR001436">
    <property type="entry name" value="Alpha-crystallin/sHSP_animal"/>
</dbReference>
<comment type="caution">
    <text evidence="6">The sequence shown here is derived from an EMBL/GenBank/DDBJ whole genome shotgun (WGS) entry which is preliminary data.</text>
</comment>
<dbReference type="PROSITE" id="PS01031">
    <property type="entry name" value="SHSP"/>
    <property type="match status" value="1"/>
</dbReference>
<dbReference type="PIRSF" id="PIRSF036514">
    <property type="entry name" value="Sm_HSP_B1"/>
    <property type="match status" value="1"/>
</dbReference>
<dbReference type="InterPro" id="IPR002068">
    <property type="entry name" value="A-crystallin/Hsp20_dom"/>
</dbReference>
<organism evidence="6 7">
    <name type="scientific">Caenorhabditis angaria</name>
    <dbReference type="NCBI Taxonomy" id="860376"/>
    <lineage>
        <taxon>Eukaryota</taxon>
        <taxon>Metazoa</taxon>
        <taxon>Ecdysozoa</taxon>
        <taxon>Nematoda</taxon>
        <taxon>Chromadorea</taxon>
        <taxon>Rhabditida</taxon>
        <taxon>Rhabditina</taxon>
        <taxon>Rhabditomorpha</taxon>
        <taxon>Rhabditoidea</taxon>
        <taxon>Rhabditidae</taxon>
        <taxon>Peloderinae</taxon>
        <taxon>Caenorhabditis</taxon>
    </lineage>
</organism>
<keyword evidence="2" id="KW-0862">Zinc</keyword>
<name>A0A9P1IWZ3_9PELO</name>
<evidence type="ECO:0000313" key="7">
    <source>
        <dbReference type="Proteomes" id="UP001152747"/>
    </source>
</evidence>
<evidence type="ECO:0000256" key="3">
    <source>
        <dbReference type="PROSITE-ProRule" id="PRU00285"/>
    </source>
</evidence>
<dbReference type="GO" id="GO:0005634">
    <property type="term" value="C:nucleus"/>
    <property type="evidence" value="ECO:0007669"/>
    <property type="project" value="TreeGrafter"/>
</dbReference>
<dbReference type="SUPFAM" id="SSF49764">
    <property type="entry name" value="HSP20-like chaperones"/>
    <property type="match status" value="1"/>
</dbReference>
<dbReference type="GO" id="GO:0051082">
    <property type="term" value="F:unfolded protein binding"/>
    <property type="evidence" value="ECO:0007669"/>
    <property type="project" value="TreeGrafter"/>
</dbReference>
<dbReference type="AlphaFoldDB" id="A0A9P1IWZ3"/>
<dbReference type="GO" id="GO:0036498">
    <property type="term" value="P:IRE1-mediated unfolded protein response"/>
    <property type="evidence" value="ECO:0007669"/>
    <property type="project" value="TreeGrafter"/>
</dbReference>
<keyword evidence="7" id="KW-1185">Reference proteome</keyword>
<dbReference type="Pfam" id="PF00011">
    <property type="entry name" value="HSP20"/>
    <property type="match status" value="1"/>
</dbReference>
<feature type="binding site" evidence="2">
    <location>
        <position position="82"/>
    </location>
    <ligand>
        <name>Zn(2+)</name>
        <dbReference type="ChEBI" id="CHEBI:29105"/>
        <label>1</label>
    </ligand>
</feature>
<dbReference type="GO" id="GO:0009408">
    <property type="term" value="P:response to heat"/>
    <property type="evidence" value="ECO:0007669"/>
    <property type="project" value="TreeGrafter"/>
</dbReference>
<sequence length="135" mass="15518">MLLPLSTLRLLRNDPFLDDCEFLKPYWVNQTGNQLGDVIRENTSDNQISVNVAQFKPDEIKLNIDGNQLIIEGKHEEKSDEHGLIQRHFIRKYTLPQGIRAENVKSELNSDGVLSIKYEQLPKTTQIPITFVNSK</sequence>
<reference evidence="6" key="1">
    <citation type="submission" date="2022-11" db="EMBL/GenBank/DDBJ databases">
        <authorList>
            <person name="Kikuchi T."/>
        </authorList>
    </citation>
    <scope>NUCLEOTIDE SEQUENCE</scope>
    <source>
        <strain evidence="6">PS1010</strain>
    </source>
</reference>